<organism evidence="1 2">
    <name type="scientific">Strongylus vulgaris</name>
    <name type="common">Blood worm</name>
    <dbReference type="NCBI Taxonomy" id="40348"/>
    <lineage>
        <taxon>Eukaryota</taxon>
        <taxon>Metazoa</taxon>
        <taxon>Ecdysozoa</taxon>
        <taxon>Nematoda</taxon>
        <taxon>Chromadorea</taxon>
        <taxon>Rhabditida</taxon>
        <taxon>Rhabditina</taxon>
        <taxon>Rhabditomorpha</taxon>
        <taxon>Strongyloidea</taxon>
        <taxon>Strongylidae</taxon>
        <taxon>Strongylus</taxon>
    </lineage>
</organism>
<evidence type="ECO:0000313" key="2">
    <source>
        <dbReference type="Proteomes" id="UP000270094"/>
    </source>
</evidence>
<proteinExistence type="predicted"/>
<dbReference type="AlphaFoldDB" id="A0A3P7IC76"/>
<keyword evidence="2" id="KW-1185">Reference proteome</keyword>
<dbReference type="OrthoDB" id="5856563at2759"/>
<sequence length="198" mass="22707">MAYNGKVKYWAVAEDMVEFLRAPQLNVVSNKDFYDLVENDEFMENQSDVLDYHMVNIALGSRNERIRMAAPIYVQKDGKLSILNAGITSQGVYFCYDELSIGITNVFYILLAMTPPVSIIENKIPKEIADTYGDGCGEASTHIMPSFNWRFRFQPTFRDDKPHSCVNGSYCYHYKSLRQSQALQCCFYCALGLLRQQQ</sequence>
<protein>
    <submittedName>
        <fullName evidence="1">Uncharacterized protein</fullName>
    </submittedName>
</protein>
<reference evidence="1 2" key="1">
    <citation type="submission" date="2018-11" db="EMBL/GenBank/DDBJ databases">
        <authorList>
            <consortium name="Pathogen Informatics"/>
        </authorList>
    </citation>
    <scope>NUCLEOTIDE SEQUENCE [LARGE SCALE GENOMIC DNA]</scope>
</reference>
<dbReference type="Proteomes" id="UP000270094">
    <property type="component" value="Unassembled WGS sequence"/>
</dbReference>
<dbReference type="EMBL" id="UYYB01004670">
    <property type="protein sequence ID" value="VDM67126.1"/>
    <property type="molecule type" value="Genomic_DNA"/>
</dbReference>
<name>A0A3P7IC76_STRVU</name>
<accession>A0A3P7IC76</accession>
<evidence type="ECO:0000313" key="1">
    <source>
        <dbReference type="EMBL" id="VDM67126.1"/>
    </source>
</evidence>
<gene>
    <name evidence="1" type="ORF">SVUK_LOCUS2124</name>
</gene>